<keyword evidence="1" id="KW-0808">Transferase</keyword>
<evidence type="ECO:0000313" key="3">
    <source>
        <dbReference type="EMBL" id="QKF78382.1"/>
    </source>
</evidence>
<accession>A0AAE7E7E5</accession>
<evidence type="ECO:0000313" key="4">
    <source>
        <dbReference type="Proteomes" id="UP000503313"/>
    </source>
</evidence>
<dbReference type="GO" id="GO:0016757">
    <property type="term" value="F:glycosyltransferase activity"/>
    <property type="evidence" value="ECO:0007669"/>
    <property type="project" value="InterPro"/>
</dbReference>
<dbReference type="PANTHER" id="PTHR46401">
    <property type="entry name" value="GLYCOSYLTRANSFERASE WBBK-RELATED"/>
    <property type="match status" value="1"/>
</dbReference>
<dbReference type="PANTHER" id="PTHR46401:SF2">
    <property type="entry name" value="GLYCOSYLTRANSFERASE WBBK-RELATED"/>
    <property type="match status" value="1"/>
</dbReference>
<dbReference type="KEGG" id="adz:ADFLV_2387"/>
<dbReference type="GO" id="GO:0009103">
    <property type="term" value="P:lipopolysaccharide biosynthetic process"/>
    <property type="evidence" value="ECO:0007669"/>
    <property type="project" value="TreeGrafter"/>
</dbReference>
<protein>
    <submittedName>
        <fullName evidence="3">Glycosyltransferase, family 1</fullName>
    </submittedName>
</protein>
<sequence length="323" mass="38606">MIKYLFRHNKDYSRFNIIKKMTENLDFKNDIYILLPFSKNQFFKYFLKKDRIVNDFFISNYDTYVYDRKKITNKNPRAWWKYFQDWFNFRFSKYLLSDTMAHFKYWEELFGKFKGKHLVLPVLADTSIYYPREKEIINNKVKILFYGSFIPLHGIDIILNAFSIMEKEGIEFEANVIGRGQMYNQMKNLFDELNLQNVAMNGELIKEEQLADLIRSSDIVLGVFGNSQKAKSVIPNKVYQATACKKCTVTMESDVLWEFYSKKDLLTCQNNPISLSKTLIDLINDKNKIEEFSQNGYNRFIQIYQETQMRFIDFLKKIDGKIK</sequence>
<dbReference type="InterPro" id="IPR001296">
    <property type="entry name" value="Glyco_trans_1"/>
</dbReference>
<dbReference type="RefSeq" id="WP_129011805.1">
    <property type="nucleotide sequence ID" value="NZ_CP053835.1"/>
</dbReference>
<dbReference type="Proteomes" id="UP000503313">
    <property type="component" value="Chromosome"/>
</dbReference>
<keyword evidence="4" id="KW-1185">Reference proteome</keyword>
<dbReference type="AlphaFoldDB" id="A0AAE7E7E5"/>
<name>A0AAE7E7E5_9BACT</name>
<evidence type="ECO:0000256" key="1">
    <source>
        <dbReference type="ARBA" id="ARBA00022679"/>
    </source>
</evidence>
<dbReference type="EMBL" id="CP053835">
    <property type="protein sequence ID" value="QKF78382.1"/>
    <property type="molecule type" value="Genomic_DNA"/>
</dbReference>
<feature type="domain" description="Glycosyl transferase family 1" evidence="2">
    <location>
        <begin position="133"/>
        <end position="299"/>
    </location>
</feature>
<dbReference type="Gene3D" id="3.40.50.2000">
    <property type="entry name" value="Glycogen Phosphorylase B"/>
    <property type="match status" value="1"/>
</dbReference>
<evidence type="ECO:0000259" key="2">
    <source>
        <dbReference type="Pfam" id="PF00534"/>
    </source>
</evidence>
<proteinExistence type="predicted"/>
<dbReference type="SUPFAM" id="SSF53756">
    <property type="entry name" value="UDP-Glycosyltransferase/glycogen phosphorylase"/>
    <property type="match status" value="1"/>
</dbReference>
<gene>
    <name evidence="3" type="ORF">ADFLV_2387</name>
</gene>
<dbReference type="Pfam" id="PF00534">
    <property type="entry name" value="Glycos_transf_1"/>
    <property type="match status" value="1"/>
</dbReference>
<organism evidence="3 4">
    <name type="scientific">Arcobacter defluvii</name>
    <dbReference type="NCBI Taxonomy" id="873191"/>
    <lineage>
        <taxon>Bacteria</taxon>
        <taxon>Pseudomonadati</taxon>
        <taxon>Campylobacterota</taxon>
        <taxon>Epsilonproteobacteria</taxon>
        <taxon>Campylobacterales</taxon>
        <taxon>Arcobacteraceae</taxon>
        <taxon>Arcobacter</taxon>
    </lineage>
</organism>
<reference evidence="3 4" key="1">
    <citation type="submission" date="2020-05" db="EMBL/GenBank/DDBJ databases">
        <title>Complete genome sequencing of Campylobacter and Arcobacter type strains.</title>
        <authorList>
            <person name="Miller W.G."/>
            <person name="Yee E."/>
        </authorList>
    </citation>
    <scope>NUCLEOTIDE SEQUENCE [LARGE SCALE GENOMIC DNA]</scope>
    <source>
        <strain evidence="3 4">LMG 25694</strain>
    </source>
</reference>